<dbReference type="OrthoDB" id="2431000at2759"/>
<feature type="domain" description="Protein kinase" evidence="6">
    <location>
        <begin position="484"/>
        <end position="804"/>
    </location>
</feature>
<keyword evidence="5" id="KW-0812">Transmembrane</keyword>
<dbReference type="InterPro" id="IPR050122">
    <property type="entry name" value="RTK"/>
</dbReference>
<dbReference type="PROSITE" id="PS50070">
    <property type="entry name" value="KRINGLE_2"/>
    <property type="match status" value="1"/>
</dbReference>
<dbReference type="InterPro" id="IPR000719">
    <property type="entry name" value="Prot_kinase_dom"/>
</dbReference>
<gene>
    <name evidence="8" type="ORF">HDID_LOCUS2291</name>
</gene>
<dbReference type="GO" id="GO:0007169">
    <property type="term" value="P:cell surface receptor protein tyrosine kinase signaling pathway"/>
    <property type="evidence" value="ECO:0007669"/>
    <property type="project" value="TreeGrafter"/>
</dbReference>
<dbReference type="SMART" id="SM00219">
    <property type="entry name" value="TyrKc"/>
    <property type="match status" value="1"/>
</dbReference>
<evidence type="ECO:0000256" key="2">
    <source>
        <dbReference type="ARBA" id="ARBA00023157"/>
    </source>
</evidence>
<dbReference type="InterPro" id="IPR013806">
    <property type="entry name" value="Kringle-like"/>
</dbReference>
<keyword evidence="2" id="KW-1015">Disulfide bond</keyword>
<dbReference type="SUPFAM" id="SSF56112">
    <property type="entry name" value="Protein kinase-like (PK-like)"/>
    <property type="match status" value="1"/>
</dbReference>
<sequence length="809" mass="90514">MFSVHHIIGSIVGIATVSRQHCALITALICAGSFRQSDLVSALQNYRPTSATKTFPQGDGWKELLGLNTNISYFLPEDGCAGLPRLTTADQSRQNDRILLGRGGICHEINFIDLVKSPTSNDSTANCYTGKGIDYRGTTAGPPSCLPWNELDYIISKSIHDPLTYLSPSLLPSEAFDPLPTNYSVCRNPLGLAAAPFCIGLNSHSSRLQMFECPAFNCANVNSSAFTPNYAELLRKQRLINMISIITTMTAFFLIIPCLLFAYILRTCPREKVHISVEEARENRRAHLVARRIRLREAGCCTRCLLRCLFSFEDVCCCAEKVSKCGGRAGRENKKDLTRVDGKSAAPDLDKSTPDDEDEEIQHFHEYLNHGRPPLDRVERVAATSTSVITHQQQMDNQPCLMYLDSEVGEQESDEQGQPSTLDSHHSSLKPSSRTLPEGNVPSPEVFDEEQNGRVHLDSAFMLVSARQLMHPKLKQKSYSRKLLMEERTLFKSAFGHVILARAPNFPLRERLGLTDIDSSVQGDSSEAPYVVVKTLNFGATPAAETSFFQEAELLIELDHPNIVKIIGICIPLQPFSLIYEYMCDGDLNTFLHRARESAISPSTSNASCDLAVSITDDIDDEIMDEKEPDEIQKIGSLFITDLLRFALDICEAMVYLSSRLHVHRDLATRNCLVSRGHVKLSDFSMARRLPHGTVNADFVDVDSEAPLAVRWQPLESILEGRFNLDTDVWSFGIFLWEIFTLGRLPYGNVDVSGVIRALTEENRLPRPENCPKGVYSLMRSCWSSIRENRPTFRQIRTTLLSILQRLEN</sequence>
<dbReference type="GO" id="GO:0004714">
    <property type="term" value="F:transmembrane receptor protein tyrosine kinase activity"/>
    <property type="evidence" value="ECO:0007669"/>
    <property type="project" value="TreeGrafter"/>
</dbReference>
<dbReference type="PANTHER" id="PTHR24416:SF611">
    <property type="entry name" value="TYROSINE-PROTEIN KINASE TRANSMEMBRANE RECEPTOR ROR"/>
    <property type="match status" value="1"/>
</dbReference>
<feature type="domain" description="Kringle" evidence="7">
    <location>
        <begin position="126"/>
        <end position="218"/>
    </location>
</feature>
<feature type="transmembrane region" description="Helical" evidence="5">
    <location>
        <begin position="239"/>
        <end position="265"/>
    </location>
</feature>
<name>A0A158QD20_HYMDI</name>
<dbReference type="Proteomes" id="UP000274504">
    <property type="component" value="Unassembled WGS sequence"/>
</dbReference>
<dbReference type="PROSITE" id="PS50011">
    <property type="entry name" value="PROTEIN_KINASE_DOM"/>
    <property type="match status" value="1"/>
</dbReference>
<protein>
    <submittedName>
        <fullName evidence="10">Protein kinase domain-containing protein</fullName>
    </submittedName>
</protein>
<evidence type="ECO:0000259" key="7">
    <source>
        <dbReference type="PROSITE" id="PS50070"/>
    </source>
</evidence>
<proteinExistence type="predicted"/>
<dbReference type="Gene3D" id="2.40.20.10">
    <property type="entry name" value="Plasminogen Kringle 4"/>
    <property type="match status" value="1"/>
</dbReference>
<dbReference type="WBParaSite" id="HDID_0000229001-mRNA-1">
    <property type="protein sequence ID" value="HDID_0000229001-mRNA-1"/>
    <property type="gene ID" value="HDID_0000229001"/>
</dbReference>
<feature type="region of interest" description="Disordered" evidence="4">
    <location>
        <begin position="409"/>
        <end position="452"/>
    </location>
</feature>
<dbReference type="InterPro" id="IPR001245">
    <property type="entry name" value="Ser-Thr/Tyr_kinase_cat_dom"/>
</dbReference>
<evidence type="ECO:0000313" key="9">
    <source>
        <dbReference type="Proteomes" id="UP000274504"/>
    </source>
</evidence>
<keyword evidence="1 3" id="KW-0420">Kringle</keyword>
<evidence type="ECO:0000259" key="6">
    <source>
        <dbReference type="PROSITE" id="PS50011"/>
    </source>
</evidence>
<dbReference type="CDD" id="cd00192">
    <property type="entry name" value="PTKc"/>
    <property type="match status" value="1"/>
</dbReference>
<evidence type="ECO:0000256" key="3">
    <source>
        <dbReference type="PROSITE-ProRule" id="PRU00121"/>
    </source>
</evidence>
<dbReference type="PRINTS" id="PR00109">
    <property type="entry name" value="TYRKINASE"/>
</dbReference>
<dbReference type="GO" id="GO:0043235">
    <property type="term" value="C:receptor complex"/>
    <property type="evidence" value="ECO:0007669"/>
    <property type="project" value="TreeGrafter"/>
</dbReference>
<evidence type="ECO:0000313" key="10">
    <source>
        <dbReference type="WBParaSite" id="HDID_0000229001-mRNA-1"/>
    </source>
</evidence>
<evidence type="ECO:0000256" key="5">
    <source>
        <dbReference type="SAM" id="Phobius"/>
    </source>
</evidence>
<dbReference type="EMBL" id="UYSG01000545">
    <property type="protein sequence ID" value="VDL19752.1"/>
    <property type="molecule type" value="Genomic_DNA"/>
</dbReference>
<dbReference type="Gene3D" id="1.10.510.10">
    <property type="entry name" value="Transferase(Phosphotransferase) domain 1"/>
    <property type="match status" value="1"/>
</dbReference>
<reference evidence="10" key="1">
    <citation type="submission" date="2016-04" db="UniProtKB">
        <authorList>
            <consortium name="WormBaseParasite"/>
        </authorList>
    </citation>
    <scope>IDENTIFICATION</scope>
</reference>
<dbReference type="GO" id="GO:0005524">
    <property type="term" value="F:ATP binding"/>
    <property type="evidence" value="ECO:0007669"/>
    <property type="project" value="InterPro"/>
</dbReference>
<dbReference type="Gene3D" id="3.30.200.20">
    <property type="entry name" value="Phosphorylase Kinase, domain 1"/>
    <property type="match status" value="1"/>
</dbReference>
<comment type="caution">
    <text evidence="3">Lacks conserved residue(s) required for the propagation of feature annotation.</text>
</comment>
<dbReference type="InterPro" id="IPR000001">
    <property type="entry name" value="Kringle"/>
</dbReference>
<organism evidence="10">
    <name type="scientific">Hymenolepis diminuta</name>
    <name type="common">Rat tapeworm</name>
    <dbReference type="NCBI Taxonomy" id="6216"/>
    <lineage>
        <taxon>Eukaryota</taxon>
        <taxon>Metazoa</taxon>
        <taxon>Spiralia</taxon>
        <taxon>Lophotrochozoa</taxon>
        <taxon>Platyhelminthes</taxon>
        <taxon>Cestoda</taxon>
        <taxon>Eucestoda</taxon>
        <taxon>Cyclophyllidea</taxon>
        <taxon>Hymenolepididae</taxon>
        <taxon>Hymenolepis</taxon>
    </lineage>
</organism>
<dbReference type="InterPro" id="IPR038178">
    <property type="entry name" value="Kringle_sf"/>
</dbReference>
<dbReference type="Pfam" id="PF07714">
    <property type="entry name" value="PK_Tyr_Ser-Thr"/>
    <property type="match status" value="1"/>
</dbReference>
<feature type="region of interest" description="Disordered" evidence="4">
    <location>
        <begin position="336"/>
        <end position="358"/>
    </location>
</feature>
<feature type="compositionally biased region" description="Basic and acidic residues" evidence="4">
    <location>
        <begin position="336"/>
        <end position="354"/>
    </location>
</feature>
<accession>A0A158QD20</accession>
<dbReference type="PANTHER" id="PTHR24416">
    <property type="entry name" value="TYROSINE-PROTEIN KINASE RECEPTOR"/>
    <property type="match status" value="1"/>
</dbReference>
<evidence type="ECO:0000313" key="8">
    <source>
        <dbReference type="EMBL" id="VDL19752.1"/>
    </source>
</evidence>
<evidence type="ECO:0000256" key="4">
    <source>
        <dbReference type="SAM" id="MobiDB-lite"/>
    </source>
</evidence>
<dbReference type="SUPFAM" id="SSF57440">
    <property type="entry name" value="Kringle-like"/>
    <property type="match status" value="1"/>
</dbReference>
<dbReference type="GO" id="GO:0005886">
    <property type="term" value="C:plasma membrane"/>
    <property type="evidence" value="ECO:0007669"/>
    <property type="project" value="TreeGrafter"/>
</dbReference>
<dbReference type="InterPro" id="IPR011009">
    <property type="entry name" value="Kinase-like_dom_sf"/>
</dbReference>
<evidence type="ECO:0000256" key="1">
    <source>
        <dbReference type="ARBA" id="ARBA00022572"/>
    </source>
</evidence>
<keyword evidence="5" id="KW-0472">Membrane</keyword>
<reference evidence="8 9" key="2">
    <citation type="submission" date="2018-11" db="EMBL/GenBank/DDBJ databases">
        <authorList>
            <consortium name="Pathogen Informatics"/>
        </authorList>
    </citation>
    <scope>NUCLEOTIDE SEQUENCE [LARGE SCALE GENOMIC DNA]</scope>
</reference>
<keyword evidence="5" id="KW-1133">Transmembrane helix</keyword>
<dbReference type="AlphaFoldDB" id="A0A158QD20"/>
<dbReference type="InterPro" id="IPR020635">
    <property type="entry name" value="Tyr_kinase_cat_dom"/>
</dbReference>
<dbReference type="STRING" id="6216.A0A158QD20"/>